<accession>A0A0E9RVU5</accession>
<reference evidence="1" key="1">
    <citation type="submission" date="2014-11" db="EMBL/GenBank/DDBJ databases">
        <authorList>
            <person name="Amaro Gonzalez C."/>
        </authorList>
    </citation>
    <scope>NUCLEOTIDE SEQUENCE</scope>
</reference>
<evidence type="ECO:0000313" key="1">
    <source>
        <dbReference type="EMBL" id="JAH32947.1"/>
    </source>
</evidence>
<dbReference type="AlphaFoldDB" id="A0A0E9RVU5"/>
<proteinExistence type="predicted"/>
<reference evidence="1" key="2">
    <citation type="journal article" date="2015" name="Fish Shellfish Immunol.">
        <title>Early steps in the European eel (Anguilla anguilla)-Vibrio vulnificus interaction in the gills: Role of the RtxA13 toxin.</title>
        <authorList>
            <person name="Callol A."/>
            <person name="Pajuelo D."/>
            <person name="Ebbesson L."/>
            <person name="Teles M."/>
            <person name="MacKenzie S."/>
            <person name="Amaro C."/>
        </authorList>
    </citation>
    <scope>NUCLEOTIDE SEQUENCE</scope>
</reference>
<sequence>MTFLHSAFQRPFHMFLVAKLHLFFNHNYCTI</sequence>
<protein>
    <submittedName>
        <fullName evidence="1">Uncharacterized protein</fullName>
    </submittedName>
</protein>
<dbReference type="EMBL" id="GBXM01075630">
    <property type="protein sequence ID" value="JAH32947.1"/>
    <property type="molecule type" value="Transcribed_RNA"/>
</dbReference>
<name>A0A0E9RVU5_ANGAN</name>
<organism evidence="1">
    <name type="scientific">Anguilla anguilla</name>
    <name type="common">European freshwater eel</name>
    <name type="synonym">Muraena anguilla</name>
    <dbReference type="NCBI Taxonomy" id="7936"/>
    <lineage>
        <taxon>Eukaryota</taxon>
        <taxon>Metazoa</taxon>
        <taxon>Chordata</taxon>
        <taxon>Craniata</taxon>
        <taxon>Vertebrata</taxon>
        <taxon>Euteleostomi</taxon>
        <taxon>Actinopterygii</taxon>
        <taxon>Neopterygii</taxon>
        <taxon>Teleostei</taxon>
        <taxon>Anguilliformes</taxon>
        <taxon>Anguillidae</taxon>
        <taxon>Anguilla</taxon>
    </lineage>
</organism>